<feature type="domain" description="Putative auto-transporter adhesin head GIN" evidence="2">
    <location>
        <begin position="58"/>
        <end position="220"/>
    </location>
</feature>
<evidence type="ECO:0000313" key="4">
    <source>
        <dbReference type="Proteomes" id="UP001204579"/>
    </source>
</evidence>
<dbReference type="RefSeq" id="WP_258336180.1">
    <property type="nucleotide sequence ID" value="NZ_DEQE01000022.1"/>
</dbReference>
<feature type="signal peptide" evidence="1">
    <location>
        <begin position="1"/>
        <end position="25"/>
    </location>
</feature>
<evidence type="ECO:0000313" key="3">
    <source>
        <dbReference type="EMBL" id="MCR8875020.1"/>
    </source>
</evidence>
<evidence type="ECO:0000256" key="1">
    <source>
        <dbReference type="SAM" id="SignalP"/>
    </source>
</evidence>
<gene>
    <name evidence="3" type="ORF">NW209_13535</name>
</gene>
<sequence length="315" mass="32399">MKTLAQVKSAAFIVALSVSLSSCFAGSSSNGNGLFQTQGIVPSKTYVTKKVSLSDIQAISSSSSVDVVYYQTATSSPYAEIYAPDNLIERIRVEESHGTLNVGMQRGTSIKGKCTYEVRVYAPEVVSFETGSSSDIELANGLTTQKPVSLSASSSGDITAEAVKCGDLSAQISSSGDITVNRVECQRALVDVSSSGDVKMESLRCTQLKAEVSSSGDCKIKGIDCQGDVLASAGSSGDIVLEGVCRNAAFESGSAGDVRADRLRAVDVTASSSSAGDITCSASGTLDVHVSSAGSVSYAGTPARITGDVKKASRM</sequence>
<name>A0AAW5N808_9BACT</name>
<dbReference type="AlphaFoldDB" id="A0AAW5N808"/>
<dbReference type="PANTHER" id="PTHR39200">
    <property type="entry name" value="HYPOTHETICAL EXPORTED PROTEIN"/>
    <property type="match status" value="1"/>
</dbReference>
<protein>
    <submittedName>
        <fullName evidence="3">DUF2807 domain-containing protein</fullName>
    </submittedName>
</protein>
<dbReference type="PANTHER" id="PTHR39200:SF1">
    <property type="entry name" value="AUTO-TRANSPORTER ADHESIN HEAD GIN DOMAIN-CONTAINING PROTEIN-RELATED"/>
    <property type="match status" value="1"/>
</dbReference>
<feature type="chain" id="PRO_5043487533" evidence="1">
    <location>
        <begin position="26"/>
        <end position="315"/>
    </location>
</feature>
<keyword evidence="4" id="KW-1185">Reference proteome</keyword>
<dbReference type="InterPro" id="IPR021255">
    <property type="entry name" value="DUF2807"/>
</dbReference>
<dbReference type="EMBL" id="JANRHJ010000017">
    <property type="protein sequence ID" value="MCR8875020.1"/>
    <property type="molecule type" value="Genomic_DNA"/>
</dbReference>
<evidence type="ECO:0000259" key="2">
    <source>
        <dbReference type="Pfam" id="PF10988"/>
    </source>
</evidence>
<dbReference type="Pfam" id="PF10988">
    <property type="entry name" value="DUF2807"/>
    <property type="match status" value="2"/>
</dbReference>
<dbReference type="Proteomes" id="UP001204579">
    <property type="component" value="Unassembled WGS sequence"/>
</dbReference>
<accession>A0AAW5N808</accession>
<dbReference type="PROSITE" id="PS51257">
    <property type="entry name" value="PROKAR_LIPOPROTEIN"/>
    <property type="match status" value="1"/>
</dbReference>
<feature type="domain" description="Putative auto-transporter adhesin head GIN" evidence="2">
    <location>
        <begin position="229"/>
        <end position="302"/>
    </location>
</feature>
<proteinExistence type="predicted"/>
<reference evidence="3 4" key="1">
    <citation type="submission" date="2022-08" db="EMBL/GenBank/DDBJ databases">
        <authorList>
            <person name="Zeman M."/>
            <person name="Kubasova T."/>
        </authorList>
    </citation>
    <scope>NUCLEOTIDE SEQUENCE [LARGE SCALE GENOMIC DNA]</scope>
    <source>
        <strain evidence="3 4">ET62</strain>
    </source>
</reference>
<dbReference type="Gene3D" id="2.160.20.120">
    <property type="match status" value="2"/>
</dbReference>
<keyword evidence="1" id="KW-0732">Signal</keyword>
<organism evidence="3 4">
    <name type="scientific">Phocaeicola barnesiae</name>
    <dbReference type="NCBI Taxonomy" id="376804"/>
    <lineage>
        <taxon>Bacteria</taxon>
        <taxon>Pseudomonadati</taxon>
        <taxon>Bacteroidota</taxon>
        <taxon>Bacteroidia</taxon>
        <taxon>Bacteroidales</taxon>
        <taxon>Bacteroidaceae</taxon>
        <taxon>Phocaeicola</taxon>
    </lineage>
</organism>
<comment type="caution">
    <text evidence="3">The sequence shown here is derived from an EMBL/GenBank/DDBJ whole genome shotgun (WGS) entry which is preliminary data.</text>
</comment>